<comment type="caution">
    <text evidence="2">The sequence shown here is derived from an EMBL/GenBank/DDBJ whole genome shotgun (WGS) entry which is preliminary data.</text>
</comment>
<evidence type="ECO:0000313" key="3">
    <source>
        <dbReference type="Proteomes" id="UP000216411"/>
    </source>
</evidence>
<sequence length="71" mass="6674">MLKRPAILDVPDVSTSLHGGELACSGNTCASGFSCNSVDSSGGGDGCSYTLGVGAVAAGVGVGVTVGIAVT</sequence>
<dbReference type="AlphaFoldDB" id="A0A255I7Z1"/>
<reference evidence="2" key="3">
    <citation type="submission" date="2018-07" db="EMBL/GenBank/DDBJ databases">
        <authorList>
            <person name="Quirk P.G."/>
            <person name="Krulwich T.A."/>
        </authorList>
    </citation>
    <scope>NUCLEOTIDE SEQUENCE</scope>
    <source>
        <strain evidence="2">CCRI-19302</strain>
    </source>
</reference>
<name>A0A255I7Z1_9FIRM</name>
<dbReference type="RefSeq" id="WP_094379329.1">
    <property type="nucleotide sequence ID" value="NZ_NOKA02000003.1"/>
</dbReference>
<accession>A0A255I7Z1</accession>
<dbReference type="Proteomes" id="UP000216411">
    <property type="component" value="Unassembled WGS sequence"/>
</dbReference>
<reference evidence="2 3" key="1">
    <citation type="journal article" date="2017" name="Genome Announc.">
        <title>Draft Genome Sequence of a Sporulating and Motile Strain of Lachnotalea glycerini Isolated from Water in Quebec City, Canada.</title>
        <authorList>
            <person name="Maheux A.F."/>
            <person name="Boudreau D.K."/>
            <person name="Berube E."/>
            <person name="Boissinot M."/>
            <person name="Raymond F."/>
            <person name="Brodeur S."/>
            <person name="Corbeil J."/>
            <person name="Isabel S."/>
            <person name="Omar R.F."/>
            <person name="Bergeron M.G."/>
        </authorList>
    </citation>
    <scope>NUCLEOTIDE SEQUENCE [LARGE SCALE GENOMIC DNA]</scope>
    <source>
        <strain evidence="2 3">CCRI-19302</strain>
    </source>
</reference>
<gene>
    <name evidence="1" type="ORF">C8E03_102489</name>
    <name evidence="2" type="ORF">CG710_004310</name>
</gene>
<dbReference type="EMBL" id="NOKA02000003">
    <property type="protein sequence ID" value="RDY32656.1"/>
    <property type="molecule type" value="Genomic_DNA"/>
</dbReference>
<dbReference type="PROSITE" id="PS51257">
    <property type="entry name" value="PROKAR_LIPOPROTEIN"/>
    <property type="match status" value="1"/>
</dbReference>
<protein>
    <submittedName>
        <fullName evidence="2">Uncharacterized protein</fullName>
    </submittedName>
</protein>
<organism evidence="2 3">
    <name type="scientific">Lachnotalea glycerini</name>
    <dbReference type="NCBI Taxonomy" id="1763509"/>
    <lineage>
        <taxon>Bacteria</taxon>
        <taxon>Bacillati</taxon>
        <taxon>Bacillota</taxon>
        <taxon>Clostridia</taxon>
        <taxon>Lachnospirales</taxon>
        <taxon>Lachnospiraceae</taxon>
        <taxon>Lachnotalea</taxon>
    </lineage>
</organism>
<evidence type="ECO:0000313" key="2">
    <source>
        <dbReference type="EMBL" id="RDY32656.1"/>
    </source>
</evidence>
<reference evidence="1 4" key="2">
    <citation type="submission" date="2018-05" db="EMBL/GenBank/DDBJ databases">
        <title>Genomic Encyclopedia of Type Strains, Phase IV (KMG-IV): sequencing the most valuable type-strain genomes for metagenomic binning, comparative biology and taxonomic classification.</title>
        <authorList>
            <person name="Goeker M."/>
        </authorList>
    </citation>
    <scope>NUCLEOTIDE SEQUENCE [LARGE SCALE GENOMIC DNA]</scope>
    <source>
        <strain evidence="1 4">DSM 28816</strain>
    </source>
</reference>
<proteinExistence type="predicted"/>
<dbReference type="Proteomes" id="UP000247523">
    <property type="component" value="Unassembled WGS sequence"/>
</dbReference>
<dbReference type="EMBL" id="QICS01000002">
    <property type="protein sequence ID" value="PXV93714.1"/>
    <property type="molecule type" value="Genomic_DNA"/>
</dbReference>
<evidence type="ECO:0000313" key="1">
    <source>
        <dbReference type="EMBL" id="PXV93714.1"/>
    </source>
</evidence>
<dbReference type="OrthoDB" id="9993358at2"/>
<keyword evidence="3" id="KW-1185">Reference proteome</keyword>
<evidence type="ECO:0000313" key="4">
    <source>
        <dbReference type="Proteomes" id="UP000247523"/>
    </source>
</evidence>